<dbReference type="EMBL" id="ML210312">
    <property type="protein sequence ID" value="TFK20096.1"/>
    <property type="molecule type" value="Genomic_DNA"/>
</dbReference>
<evidence type="ECO:0000256" key="1">
    <source>
        <dbReference type="SAM" id="MobiDB-lite"/>
    </source>
</evidence>
<keyword evidence="2" id="KW-0812">Transmembrane</keyword>
<keyword evidence="2" id="KW-0472">Membrane</keyword>
<feature type="region of interest" description="Disordered" evidence="1">
    <location>
        <begin position="1"/>
        <end position="28"/>
    </location>
</feature>
<sequence>MASSTSNERSSLLGGQGTTNIPDNLSTPVVYGTETRTDGVLEQTVVPGGGTHMHGTTPDVTVIGRPTLFWAVAISTMFSSCLHLVFYANMGMLFKKKDEDKTFLLYVLSW</sequence>
<keyword evidence="4" id="KW-1185">Reference proteome</keyword>
<proteinExistence type="predicted"/>
<feature type="compositionally biased region" description="Polar residues" evidence="1">
    <location>
        <begin position="1"/>
        <end position="10"/>
    </location>
</feature>
<gene>
    <name evidence="3" type="ORF">FA15DRAFT_143243</name>
</gene>
<evidence type="ECO:0000313" key="3">
    <source>
        <dbReference type="EMBL" id="TFK20096.1"/>
    </source>
</evidence>
<feature type="transmembrane region" description="Helical" evidence="2">
    <location>
        <begin position="68"/>
        <end position="88"/>
    </location>
</feature>
<evidence type="ECO:0000313" key="4">
    <source>
        <dbReference type="Proteomes" id="UP000307440"/>
    </source>
</evidence>
<dbReference type="Proteomes" id="UP000307440">
    <property type="component" value="Unassembled WGS sequence"/>
</dbReference>
<evidence type="ECO:0000256" key="2">
    <source>
        <dbReference type="SAM" id="Phobius"/>
    </source>
</evidence>
<accession>A0A5C3KIT3</accession>
<dbReference type="AlphaFoldDB" id="A0A5C3KIT3"/>
<reference evidence="3 4" key="1">
    <citation type="journal article" date="2019" name="Nat. Ecol. Evol.">
        <title>Megaphylogeny resolves global patterns of mushroom evolution.</title>
        <authorList>
            <person name="Varga T."/>
            <person name="Krizsan K."/>
            <person name="Foldi C."/>
            <person name="Dima B."/>
            <person name="Sanchez-Garcia M."/>
            <person name="Sanchez-Ramirez S."/>
            <person name="Szollosi G.J."/>
            <person name="Szarkandi J.G."/>
            <person name="Papp V."/>
            <person name="Albert L."/>
            <person name="Andreopoulos W."/>
            <person name="Angelini C."/>
            <person name="Antonin V."/>
            <person name="Barry K.W."/>
            <person name="Bougher N.L."/>
            <person name="Buchanan P."/>
            <person name="Buyck B."/>
            <person name="Bense V."/>
            <person name="Catcheside P."/>
            <person name="Chovatia M."/>
            <person name="Cooper J."/>
            <person name="Damon W."/>
            <person name="Desjardin D."/>
            <person name="Finy P."/>
            <person name="Geml J."/>
            <person name="Haridas S."/>
            <person name="Hughes K."/>
            <person name="Justo A."/>
            <person name="Karasinski D."/>
            <person name="Kautmanova I."/>
            <person name="Kiss B."/>
            <person name="Kocsube S."/>
            <person name="Kotiranta H."/>
            <person name="LaButti K.M."/>
            <person name="Lechner B.E."/>
            <person name="Liimatainen K."/>
            <person name="Lipzen A."/>
            <person name="Lukacs Z."/>
            <person name="Mihaltcheva S."/>
            <person name="Morgado L.N."/>
            <person name="Niskanen T."/>
            <person name="Noordeloos M.E."/>
            <person name="Ohm R.A."/>
            <person name="Ortiz-Santana B."/>
            <person name="Ovrebo C."/>
            <person name="Racz N."/>
            <person name="Riley R."/>
            <person name="Savchenko A."/>
            <person name="Shiryaev A."/>
            <person name="Soop K."/>
            <person name="Spirin V."/>
            <person name="Szebenyi C."/>
            <person name="Tomsovsky M."/>
            <person name="Tulloss R.E."/>
            <person name="Uehling J."/>
            <person name="Grigoriev I.V."/>
            <person name="Vagvolgyi C."/>
            <person name="Papp T."/>
            <person name="Martin F.M."/>
            <person name="Miettinen O."/>
            <person name="Hibbett D.S."/>
            <person name="Nagy L.G."/>
        </authorList>
    </citation>
    <scope>NUCLEOTIDE SEQUENCE [LARGE SCALE GENOMIC DNA]</scope>
    <source>
        <strain evidence="3 4">CBS 121175</strain>
    </source>
</reference>
<keyword evidence="2" id="KW-1133">Transmembrane helix</keyword>
<organism evidence="3 4">
    <name type="scientific">Coprinopsis marcescibilis</name>
    <name type="common">Agaric fungus</name>
    <name type="synonym">Psathyrella marcescibilis</name>
    <dbReference type="NCBI Taxonomy" id="230819"/>
    <lineage>
        <taxon>Eukaryota</taxon>
        <taxon>Fungi</taxon>
        <taxon>Dikarya</taxon>
        <taxon>Basidiomycota</taxon>
        <taxon>Agaricomycotina</taxon>
        <taxon>Agaricomycetes</taxon>
        <taxon>Agaricomycetidae</taxon>
        <taxon>Agaricales</taxon>
        <taxon>Agaricineae</taxon>
        <taxon>Psathyrellaceae</taxon>
        <taxon>Coprinopsis</taxon>
    </lineage>
</organism>
<name>A0A5C3KIT3_COPMA</name>
<protein>
    <submittedName>
        <fullName evidence="3">Uncharacterized protein</fullName>
    </submittedName>
</protein>
<feature type="compositionally biased region" description="Polar residues" evidence="1">
    <location>
        <begin position="18"/>
        <end position="27"/>
    </location>
</feature>